<dbReference type="Proteomes" id="UP000245790">
    <property type="component" value="Unassembled WGS sequence"/>
</dbReference>
<proteinExistence type="predicted"/>
<feature type="transmembrane region" description="Helical" evidence="1">
    <location>
        <begin position="30"/>
        <end position="54"/>
    </location>
</feature>
<feature type="transmembrane region" description="Helical" evidence="1">
    <location>
        <begin position="142"/>
        <end position="162"/>
    </location>
</feature>
<gene>
    <name evidence="2" type="ORF">C8D97_101203</name>
</gene>
<feature type="transmembrane region" description="Helical" evidence="1">
    <location>
        <begin position="108"/>
        <end position="130"/>
    </location>
</feature>
<accession>A0A316G1T8</accession>
<name>A0A316G1T8_9GAMM</name>
<comment type="caution">
    <text evidence="2">The sequence shown here is derived from an EMBL/GenBank/DDBJ whole genome shotgun (WGS) entry which is preliminary data.</text>
</comment>
<organism evidence="2 3">
    <name type="scientific">Pleionea mediterranea</name>
    <dbReference type="NCBI Taxonomy" id="523701"/>
    <lineage>
        <taxon>Bacteria</taxon>
        <taxon>Pseudomonadati</taxon>
        <taxon>Pseudomonadota</taxon>
        <taxon>Gammaproteobacteria</taxon>
        <taxon>Oceanospirillales</taxon>
        <taxon>Pleioneaceae</taxon>
        <taxon>Pleionea</taxon>
    </lineage>
</organism>
<keyword evidence="3" id="KW-1185">Reference proteome</keyword>
<evidence type="ECO:0000313" key="2">
    <source>
        <dbReference type="EMBL" id="PWK54355.1"/>
    </source>
</evidence>
<dbReference type="EMBL" id="QGGU01000001">
    <property type="protein sequence ID" value="PWK54355.1"/>
    <property type="molecule type" value="Genomic_DNA"/>
</dbReference>
<feature type="transmembrane region" description="Helical" evidence="1">
    <location>
        <begin position="74"/>
        <end position="96"/>
    </location>
</feature>
<dbReference type="OrthoDB" id="6334575at2"/>
<keyword evidence="1" id="KW-1133">Transmembrane helix</keyword>
<keyword evidence="1" id="KW-0472">Membrane</keyword>
<reference evidence="2 3" key="1">
    <citation type="submission" date="2018-05" db="EMBL/GenBank/DDBJ databases">
        <title>Genomic Encyclopedia of Type Strains, Phase IV (KMG-IV): sequencing the most valuable type-strain genomes for metagenomic binning, comparative biology and taxonomic classification.</title>
        <authorList>
            <person name="Goeker M."/>
        </authorList>
    </citation>
    <scope>NUCLEOTIDE SEQUENCE [LARGE SCALE GENOMIC DNA]</scope>
    <source>
        <strain evidence="2 3">DSM 25350</strain>
    </source>
</reference>
<evidence type="ECO:0000313" key="3">
    <source>
        <dbReference type="Proteomes" id="UP000245790"/>
    </source>
</evidence>
<protein>
    <submittedName>
        <fullName evidence="2">Uncharacterized protein</fullName>
    </submittedName>
</protein>
<evidence type="ECO:0000256" key="1">
    <source>
        <dbReference type="SAM" id="Phobius"/>
    </source>
</evidence>
<dbReference type="AlphaFoldDB" id="A0A316G1T8"/>
<dbReference type="RefSeq" id="WP_109761475.1">
    <property type="nucleotide sequence ID" value="NZ_QGGU01000001.1"/>
</dbReference>
<sequence>MPDLSETINSAAINNATTNNAPSKLRRVSAFLLSVVICFFFASVFHSAFVLNGLLQLDINISWADRFGMVINDLIGLLPGYGSIILVGLLLGYLIIGLLRRFVTIPTVLAYAIGGLLSLLAIHMLMYPLMHITLIAGARSEAGLIFQLIAGAIGGAVFGRLIQLKKK</sequence>
<keyword evidence="1" id="KW-0812">Transmembrane</keyword>